<evidence type="ECO:0000313" key="2">
    <source>
        <dbReference type="Proteomes" id="UP001434883"/>
    </source>
</evidence>
<accession>A0ABV0Q7M5</accession>
<proteinExistence type="predicted"/>
<sequence>MIVIRQLYTNSLPVKQRLWLMVCWLISAARRSAPYEKAALFSQKTVNKQDEVIGTTACLCLSDGDDDDGAPHWITVDSASTSSFLLPLQPFHHFRTGAVNQCIVATYFLKKQKLALDLNF</sequence>
<comment type="caution">
    <text evidence="1">The sequence shown here is derived from an EMBL/GenBank/DDBJ whole genome shotgun (WGS) entry which is preliminary data.</text>
</comment>
<dbReference type="Proteomes" id="UP001434883">
    <property type="component" value="Unassembled WGS sequence"/>
</dbReference>
<name>A0ABV0Q7M5_9TELE</name>
<protein>
    <submittedName>
        <fullName evidence="1">Uncharacterized protein</fullName>
    </submittedName>
</protein>
<dbReference type="EMBL" id="JAHRIN010001276">
    <property type="protein sequence ID" value="MEQ2191804.1"/>
    <property type="molecule type" value="Genomic_DNA"/>
</dbReference>
<keyword evidence="2" id="KW-1185">Reference proteome</keyword>
<evidence type="ECO:0000313" key="1">
    <source>
        <dbReference type="EMBL" id="MEQ2191804.1"/>
    </source>
</evidence>
<gene>
    <name evidence="1" type="ORF">XENOCAPTIV_002726</name>
</gene>
<reference evidence="1 2" key="1">
    <citation type="submission" date="2021-06" db="EMBL/GenBank/DDBJ databases">
        <authorList>
            <person name="Palmer J.M."/>
        </authorList>
    </citation>
    <scope>NUCLEOTIDE SEQUENCE [LARGE SCALE GENOMIC DNA]</scope>
    <source>
        <strain evidence="1 2">XC_2019</strain>
        <tissue evidence="1">Muscle</tissue>
    </source>
</reference>
<organism evidence="1 2">
    <name type="scientific">Xenoophorus captivus</name>
    <dbReference type="NCBI Taxonomy" id="1517983"/>
    <lineage>
        <taxon>Eukaryota</taxon>
        <taxon>Metazoa</taxon>
        <taxon>Chordata</taxon>
        <taxon>Craniata</taxon>
        <taxon>Vertebrata</taxon>
        <taxon>Euteleostomi</taxon>
        <taxon>Actinopterygii</taxon>
        <taxon>Neopterygii</taxon>
        <taxon>Teleostei</taxon>
        <taxon>Neoteleostei</taxon>
        <taxon>Acanthomorphata</taxon>
        <taxon>Ovalentaria</taxon>
        <taxon>Atherinomorphae</taxon>
        <taxon>Cyprinodontiformes</taxon>
        <taxon>Goodeidae</taxon>
        <taxon>Xenoophorus</taxon>
    </lineage>
</organism>